<keyword evidence="2" id="KW-1185">Reference proteome</keyword>
<protein>
    <submittedName>
        <fullName evidence="1">Uncharacterized protein</fullName>
    </submittedName>
</protein>
<name>A0A3P7E0K6_WUCBA</name>
<accession>A0A3P7E0K6</accession>
<organism evidence="1 2">
    <name type="scientific">Wuchereria bancrofti</name>
    <dbReference type="NCBI Taxonomy" id="6293"/>
    <lineage>
        <taxon>Eukaryota</taxon>
        <taxon>Metazoa</taxon>
        <taxon>Ecdysozoa</taxon>
        <taxon>Nematoda</taxon>
        <taxon>Chromadorea</taxon>
        <taxon>Rhabditida</taxon>
        <taxon>Spirurina</taxon>
        <taxon>Spiruromorpha</taxon>
        <taxon>Filarioidea</taxon>
        <taxon>Onchocercidae</taxon>
        <taxon>Wuchereria</taxon>
    </lineage>
</organism>
<proteinExistence type="predicted"/>
<gene>
    <name evidence="1" type="ORF">WBA_LOCUS3000</name>
</gene>
<evidence type="ECO:0000313" key="2">
    <source>
        <dbReference type="Proteomes" id="UP000270924"/>
    </source>
</evidence>
<dbReference type="EMBL" id="UYWW01000937">
    <property type="protein sequence ID" value="VDM09614.1"/>
    <property type="molecule type" value="Genomic_DNA"/>
</dbReference>
<reference evidence="1 2" key="1">
    <citation type="submission" date="2018-11" db="EMBL/GenBank/DDBJ databases">
        <authorList>
            <consortium name="Pathogen Informatics"/>
        </authorList>
    </citation>
    <scope>NUCLEOTIDE SEQUENCE [LARGE SCALE GENOMIC DNA]</scope>
</reference>
<evidence type="ECO:0000313" key="1">
    <source>
        <dbReference type="EMBL" id="VDM09614.1"/>
    </source>
</evidence>
<dbReference type="InParanoid" id="A0A3P7E0K6"/>
<sequence>MIRGKEEPLRFRRHTAAFSWKYRISELGIRWKRPETLTSLSPPEEDTIHPDKPLNHLCRRVPITIRVTLLLEYLDGTP</sequence>
<dbReference type="AlphaFoldDB" id="A0A3P7E0K6"/>
<dbReference type="Proteomes" id="UP000270924">
    <property type="component" value="Unassembled WGS sequence"/>
</dbReference>